<evidence type="ECO:0000256" key="1">
    <source>
        <dbReference type="SAM" id="MobiDB-lite"/>
    </source>
</evidence>
<dbReference type="InterPro" id="IPR006059">
    <property type="entry name" value="SBP"/>
</dbReference>
<dbReference type="PANTHER" id="PTHR43649:SF14">
    <property type="entry name" value="BLR3389 PROTEIN"/>
    <property type="match status" value="1"/>
</dbReference>
<dbReference type="InterPro" id="IPR050490">
    <property type="entry name" value="Bact_solute-bd_prot1"/>
</dbReference>
<dbReference type="Gene3D" id="3.40.190.10">
    <property type="entry name" value="Periplasmic binding protein-like II"/>
    <property type="match status" value="2"/>
</dbReference>
<dbReference type="KEGG" id="palo:E6C60_0793"/>
<dbReference type="Proteomes" id="UP000300879">
    <property type="component" value="Chromosome"/>
</dbReference>
<dbReference type="AlphaFoldDB" id="A0A4V1G3K5"/>
<keyword evidence="4" id="KW-1185">Reference proteome</keyword>
<sequence>MKRIFHVILVLSVFLVAACGNNTPSNSESSSNSNNKTENQGEEKEKIELLFWTPEAGAKKEAIQSSVDTFNASQNEIVVKAEHMDGESLKTKMKVSMASNQMPDIFHYWSGDSFKLFVDANVVADLTDHINKDESFKNSLMPGALDRSSYDGKVYGLPNAINNVILWYNKDIFAQYNLQPPTTMEELEAVVKVLKENDVTPISLAGKRRWPVLHWFSYLSNRIGGNEPFQKAIAGEGDFTQESFIQAGAKLQELVQNGSFTNGFLGVDNEAAEAEFTSGKSGMYLMGDWSLGNLKKNSNFEVGYTIFPVIDGGAGEPNHVHGGFGTGYAVSNTADLDAAYKFLAFLLGTEERTKFIETMGEPSPVKTNPSEDKLDPVSYSYLKFAGSTPTGYFPFYDQALGPKKAELLLNAVSAIAGDPSLDVKAELSKVK</sequence>
<keyword evidence="2" id="KW-0732">Signal</keyword>
<name>A0A4V1G3K5_9BACL</name>
<dbReference type="EMBL" id="CP040396">
    <property type="protein sequence ID" value="QCT01514.1"/>
    <property type="molecule type" value="Genomic_DNA"/>
</dbReference>
<dbReference type="OrthoDB" id="9798191at2"/>
<feature type="compositionally biased region" description="Low complexity" evidence="1">
    <location>
        <begin position="23"/>
        <end position="38"/>
    </location>
</feature>
<dbReference type="PANTHER" id="PTHR43649">
    <property type="entry name" value="ARABINOSE-BINDING PROTEIN-RELATED"/>
    <property type="match status" value="1"/>
</dbReference>
<evidence type="ECO:0000313" key="4">
    <source>
        <dbReference type="Proteomes" id="UP000300879"/>
    </source>
</evidence>
<feature type="region of interest" description="Disordered" evidence="1">
    <location>
        <begin position="23"/>
        <end position="44"/>
    </location>
</feature>
<dbReference type="RefSeq" id="WP_138224635.1">
    <property type="nucleotide sequence ID" value="NZ_CP040396.1"/>
</dbReference>
<dbReference type="SUPFAM" id="SSF53850">
    <property type="entry name" value="Periplasmic binding protein-like II"/>
    <property type="match status" value="1"/>
</dbReference>
<accession>A0A4V1G3K5</accession>
<gene>
    <name evidence="3" type="ORF">E6C60_0793</name>
</gene>
<reference evidence="3 4" key="1">
    <citation type="submission" date="2019-05" db="EMBL/GenBank/DDBJ databases">
        <authorList>
            <person name="Chen C."/>
        </authorList>
    </citation>
    <scope>NUCLEOTIDE SEQUENCE [LARGE SCALE GENOMIC DNA]</scope>
    <source>
        <strain evidence="3 4">HB172198</strain>
    </source>
</reference>
<protein>
    <submittedName>
        <fullName evidence="3">Putative sugar ABC transporter</fullName>
    </submittedName>
</protein>
<feature type="chain" id="PRO_5038414494" evidence="2">
    <location>
        <begin position="18"/>
        <end position="431"/>
    </location>
</feature>
<feature type="signal peptide" evidence="2">
    <location>
        <begin position="1"/>
        <end position="17"/>
    </location>
</feature>
<dbReference type="Pfam" id="PF13416">
    <property type="entry name" value="SBP_bac_8"/>
    <property type="match status" value="1"/>
</dbReference>
<evidence type="ECO:0000256" key="2">
    <source>
        <dbReference type="SAM" id="SignalP"/>
    </source>
</evidence>
<dbReference type="PROSITE" id="PS51257">
    <property type="entry name" value="PROKAR_LIPOPROTEIN"/>
    <property type="match status" value="1"/>
</dbReference>
<organism evidence="3 4">
    <name type="scientific">Paenibacillus algicola</name>
    <dbReference type="NCBI Taxonomy" id="2565926"/>
    <lineage>
        <taxon>Bacteria</taxon>
        <taxon>Bacillati</taxon>
        <taxon>Bacillota</taxon>
        <taxon>Bacilli</taxon>
        <taxon>Bacillales</taxon>
        <taxon>Paenibacillaceae</taxon>
        <taxon>Paenibacillus</taxon>
    </lineage>
</organism>
<evidence type="ECO:0000313" key="3">
    <source>
        <dbReference type="EMBL" id="QCT01514.1"/>
    </source>
</evidence>
<proteinExistence type="predicted"/>